<dbReference type="InterPro" id="IPR036770">
    <property type="entry name" value="Ankyrin_rpt-contain_sf"/>
</dbReference>
<dbReference type="SUPFAM" id="SSF48403">
    <property type="entry name" value="Ankyrin repeat"/>
    <property type="match status" value="1"/>
</dbReference>
<dbReference type="PANTHER" id="PTHR46586:SF3">
    <property type="entry name" value="ANKYRIN REPEAT-CONTAINING PROTEIN"/>
    <property type="match status" value="1"/>
</dbReference>
<dbReference type="Proteomes" id="UP000332933">
    <property type="component" value="Unassembled WGS sequence"/>
</dbReference>
<protein>
    <submittedName>
        <fullName evidence="3">Aste57867_6983 protein</fullName>
    </submittedName>
</protein>
<dbReference type="PANTHER" id="PTHR46586">
    <property type="entry name" value="ANKYRIN REPEAT-CONTAINING PROTEIN"/>
    <property type="match status" value="1"/>
</dbReference>
<dbReference type="EMBL" id="VJMH01003518">
    <property type="protein sequence ID" value="KAF0705685.1"/>
    <property type="molecule type" value="Genomic_DNA"/>
</dbReference>
<reference evidence="3 4" key="1">
    <citation type="submission" date="2019-03" db="EMBL/GenBank/DDBJ databases">
        <authorList>
            <person name="Gaulin E."/>
            <person name="Dumas B."/>
        </authorList>
    </citation>
    <scope>NUCLEOTIDE SEQUENCE [LARGE SCALE GENOMIC DNA]</scope>
    <source>
        <strain evidence="3">CBS 568.67</strain>
    </source>
</reference>
<dbReference type="OrthoDB" id="76949at2759"/>
<dbReference type="AlphaFoldDB" id="A0A485KHH2"/>
<organism evidence="3 4">
    <name type="scientific">Aphanomyces stellatus</name>
    <dbReference type="NCBI Taxonomy" id="120398"/>
    <lineage>
        <taxon>Eukaryota</taxon>
        <taxon>Sar</taxon>
        <taxon>Stramenopiles</taxon>
        <taxon>Oomycota</taxon>
        <taxon>Saprolegniomycetes</taxon>
        <taxon>Saprolegniales</taxon>
        <taxon>Verrucalvaceae</taxon>
        <taxon>Aphanomyces</taxon>
    </lineage>
</organism>
<evidence type="ECO:0000313" key="3">
    <source>
        <dbReference type="EMBL" id="VFT83935.1"/>
    </source>
</evidence>
<feature type="signal peptide" evidence="1">
    <location>
        <begin position="1"/>
        <end position="20"/>
    </location>
</feature>
<dbReference type="Gene3D" id="1.25.40.20">
    <property type="entry name" value="Ankyrin repeat-containing domain"/>
    <property type="match status" value="2"/>
</dbReference>
<reference evidence="2" key="2">
    <citation type="submission" date="2019-06" db="EMBL/GenBank/DDBJ databases">
        <title>Genomics analysis of Aphanomyces spp. identifies a new class of oomycete effector associated with host adaptation.</title>
        <authorList>
            <person name="Gaulin E."/>
        </authorList>
    </citation>
    <scope>NUCLEOTIDE SEQUENCE</scope>
    <source>
        <strain evidence="2">CBS 578.67</strain>
    </source>
</reference>
<evidence type="ECO:0000313" key="2">
    <source>
        <dbReference type="EMBL" id="KAF0705685.1"/>
    </source>
</evidence>
<dbReference type="InterPro" id="IPR052050">
    <property type="entry name" value="SecEffector_AnkRepeat"/>
</dbReference>
<dbReference type="EMBL" id="CAADRA010003530">
    <property type="protein sequence ID" value="VFT83935.1"/>
    <property type="molecule type" value="Genomic_DNA"/>
</dbReference>
<keyword evidence="1" id="KW-0732">Signal</keyword>
<keyword evidence="4" id="KW-1185">Reference proteome</keyword>
<sequence>MHSQMTFLSCMTAAIVSVLSSHELFALVCDFQDGLFGDMRPFLHLPWPKKHKLRAMWTHAHQSSYTEDDAVASTWLATNADLTRLPRLLDGIPSAAIPLLLFSARAGHLALFLKLHQHQVPTCVPELYYDDLSGRRRYMDIVRATCLVEAMRGNHLEVTKLAHDLCLLGRNLVRPRSWLGFGLQLAADNGHVDAVAYATTFHVDVRHVRKAIRVAAARGHIAVVQQLYPLDPHPSRAAATIAAQHGHLDVVQWILTTHSVATAWAPFLLRRSAVARQPHVLAWLLEFDPTMDIDHDVVVQIAATGDVELFKAIFKDNAHADRSIQGASRQATAGRALVRAAAAGHAGMVHYLLTDLFQDLDDVNIDGRDLMDAIARRHDTIIAMLVAVTHVTVGDDCVIQVAASGNVALLQTLVTATTIRLADRHVTAETALRRATANGHTDMMEYLLTDLFQGIETTHLSSADVQAAVANGHEATLTSLFHGTHVTVDHDCVINVAGTGNLTLLQTLVTTTTINIDDRHAVASMAVGRAAASGHTDMVHYLLAELFHDVKCVAIAAGDLMAIASRHVPTLSMLVDATHVTVDDDCVIQVAAVGNVALLQTLVTAATIRLADGQATAGRALGHAAVGRHQAMVQYLLSDFFSNVHEVAIPVTLQRKLWNEYMLEPLIYN</sequence>
<feature type="chain" id="PRO_5036116053" evidence="1">
    <location>
        <begin position="21"/>
        <end position="669"/>
    </location>
</feature>
<gene>
    <name evidence="3" type="primary">Aste57867_6983</name>
    <name evidence="2" type="ORF">As57867_006960</name>
    <name evidence="3" type="ORF">ASTE57867_6983</name>
</gene>
<accession>A0A485KHH2</accession>
<proteinExistence type="predicted"/>
<evidence type="ECO:0000313" key="4">
    <source>
        <dbReference type="Proteomes" id="UP000332933"/>
    </source>
</evidence>
<name>A0A485KHH2_9STRA</name>
<evidence type="ECO:0000256" key="1">
    <source>
        <dbReference type="SAM" id="SignalP"/>
    </source>
</evidence>